<dbReference type="SUPFAM" id="SSF46955">
    <property type="entry name" value="Putative DNA-binding domain"/>
    <property type="match status" value="1"/>
</dbReference>
<dbReference type="PANTHER" id="PTHR34585">
    <property type="match status" value="1"/>
</dbReference>
<dbReference type="OrthoDB" id="1524679at2"/>
<gene>
    <name evidence="3" type="ORF">FNW11_16850</name>
    <name evidence="2" type="ORF">FNW12_17335</name>
</gene>
<protein>
    <submittedName>
        <fullName evidence="3">Helix-turn-helix domain-containing protein</fullName>
    </submittedName>
</protein>
<dbReference type="EMBL" id="VJZL01000058">
    <property type="protein sequence ID" value="TRX04992.1"/>
    <property type="molecule type" value="Genomic_DNA"/>
</dbReference>
<dbReference type="RefSeq" id="WP_143388950.1">
    <property type="nucleotide sequence ID" value="NZ_VJZL01000058.1"/>
</dbReference>
<evidence type="ECO:0000259" key="1">
    <source>
        <dbReference type="Pfam" id="PF12728"/>
    </source>
</evidence>
<reference evidence="4 5" key="1">
    <citation type="submission" date="2019-07" db="EMBL/GenBank/DDBJ databases">
        <title>Novel species of Flavobacterium.</title>
        <authorList>
            <person name="Liu Q."/>
            <person name="Xin Y.-H."/>
        </authorList>
    </citation>
    <scope>NUCLEOTIDE SEQUENCE [LARGE SCALE GENOMIC DNA]</scope>
    <source>
        <strain evidence="2 4">GSP39</strain>
        <strain evidence="3 5">GSR22</strain>
    </source>
</reference>
<sequence>MAIEVITREDLNEFRTLLLSDLNAMFNSKPQQQKQWLKSNEVRKLLNISPGTLQNLRVNGTITYTKIGGILYYSNSDLEKLLESNKVEASPNLFNPKWLVR</sequence>
<feature type="domain" description="Helix-turn-helix" evidence="1">
    <location>
        <begin position="36"/>
        <end position="85"/>
    </location>
</feature>
<dbReference type="InterPro" id="IPR041657">
    <property type="entry name" value="HTH_17"/>
</dbReference>
<name>A0A553B9R5_9FLAO</name>
<evidence type="ECO:0000313" key="3">
    <source>
        <dbReference type="EMBL" id="TRX04992.1"/>
    </source>
</evidence>
<dbReference type="PANTHER" id="PTHR34585:SF22">
    <property type="entry name" value="HELIX-TURN-HELIX DOMAIN-CONTAINING PROTEIN"/>
    <property type="match status" value="1"/>
</dbReference>
<comment type="caution">
    <text evidence="3">The sequence shown here is derived from an EMBL/GenBank/DDBJ whole genome shotgun (WGS) entry which is preliminary data.</text>
</comment>
<evidence type="ECO:0000313" key="2">
    <source>
        <dbReference type="EMBL" id="TRX01041.1"/>
    </source>
</evidence>
<evidence type="ECO:0000313" key="4">
    <source>
        <dbReference type="Proteomes" id="UP000318528"/>
    </source>
</evidence>
<dbReference type="AlphaFoldDB" id="A0A553B9R5"/>
<dbReference type="EMBL" id="VJZN01000055">
    <property type="protein sequence ID" value="TRX01041.1"/>
    <property type="molecule type" value="Genomic_DNA"/>
</dbReference>
<accession>A0A553B9R5</accession>
<keyword evidence="4" id="KW-1185">Reference proteome</keyword>
<dbReference type="Proteomes" id="UP000318528">
    <property type="component" value="Unassembled WGS sequence"/>
</dbReference>
<organism evidence="3 5">
    <name type="scientific">Flavobacterium gawalongense</name>
    <dbReference type="NCBI Taxonomy" id="2594432"/>
    <lineage>
        <taxon>Bacteria</taxon>
        <taxon>Pseudomonadati</taxon>
        <taxon>Bacteroidota</taxon>
        <taxon>Flavobacteriia</taxon>
        <taxon>Flavobacteriales</taxon>
        <taxon>Flavobacteriaceae</taxon>
        <taxon>Flavobacterium</taxon>
    </lineage>
</organism>
<proteinExistence type="predicted"/>
<dbReference type="Pfam" id="PF12728">
    <property type="entry name" value="HTH_17"/>
    <property type="match status" value="1"/>
</dbReference>
<dbReference type="Proteomes" id="UP000318669">
    <property type="component" value="Unassembled WGS sequence"/>
</dbReference>
<evidence type="ECO:0000313" key="5">
    <source>
        <dbReference type="Proteomes" id="UP000318669"/>
    </source>
</evidence>
<dbReference type="InterPro" id="IPR009061">
    <property type="entry name" value="DNA-bd_dom_put_sf"/>
</dbReference>